<dbReference type="AlphaFoldDB" id="A0A397T525"/>
<comment type="caution">
    <text evidence="1">The sequence shown here is derived from an EMBL/GenBank/DDBJ whole genome shotgun (WGS) entry which is preliminary data.</text>
</comment>
<gene>
    <name evidence="1" type="ORF">C1645_805897</name>
</gene>
<reference evidence="1 2" key="1">
    <citation type="submission" date="2018-06" db="EMBL/GenBank/DDBJ databases">
        <title>Comparative genomics reveals the genomic features of Rhizophagus irregularis, R. cerebriforme, R. diaphanum and Gigaspora rosea, and their symbiotic lifestyle signature.</title>
        <authorList>
            <person name="Morin E."/>
            <person name="San Clemente H."/>
            <person name="Chen E.C.H."/>
            <person name="De La Providencia I."/>
            <person name="Hainaut M."/>
            <person name="Kuo A."/>
            <person name="Kohler A."/>
            <person name="Murat C."/>
            <person name="Tang N."/>
            <person name="Roy S."/>
            <person name="Loubradou J."/>
            <person name="Henrissat B."/>
            <person name="Grigoriev I.V."/>
            <person name="Corradi N."/>
            <person name="Roux C."/>
            <person name="Martin F.M."/>
        </authorList>
    </citation>
    <scope>NUCLEOTIDE SEQUENCE [LARGE SCALE GENOMIC DNA]</scope>
    <source>
        <strain evidence="1 2">DAOM 227022</strain>
    </source>
</reference>
<evidence type="ECO:0008006" key="3">
    <source>
        <dbReference type="Google" id="ProtNLM"/>
    </source>
</evidence>
<evidence type="ECO:0000313" key="1">
    <source>
        <dbReference type="EMBL" id="RIA90144.1"/>
    </source>
</evidence>
<proteinExistence type="predicted"/>
<dbReference type="EMBL" id="QKYT01000189">
    <property type="protein sequence ID" value="RIA90144.1"/>
    <property type="molecule type" value="Genomic_DNA"/>
</dbReference>
<name>A0A397T525_9GLOM</name>
<dbReference type="Proteomes" id="UP000265703">
    <property type="component" value="Unassembled WGS sequence"/>
</dbReference>
<dbReference type="OrthoDB" id="2305901at2759"/>
<protein>
    <recommendedName>
        <fullName evidence="3">F-box domain-containing protein</fullName>
    </recommendedName>
</protein>
<evidence type="ECO:0000313" key="2">
    <source>
        <dbReference type="Proteomes" id="UP000265703"/>
    </source>
</evidence>
<organism evidence="1 2">
    <name type="scientific">Glomus cerebriforme</name>
    <dbReference type="NCBI Taxonomy" id="658196"/>
    <lineage>
        <taxon>Eukaryota</taxon>
        <taxon>Fungi</taxon>
        <taxon>Fungi incertae sedis</taxon>
        <taxon>Mucoromycota</taxon>
        <taxon>Glomeromycotina</taxon>
        <taxon>Glomeromycetes</taxon>
        <taxon>Glomerales</taxon>
        <taxon>Glomeraceae</taxon>
        <taxon>Glomus</taxon>
    </lineage>
</organism>
<accession>A0A397T525</accession>
<dbReference type="STRING" id="658196.A0A397T525"/>
<keyword evidence="2" id="KW-1185">Reference proteome</keyword>
<sequence length="559" mass="66427">MACSKIFSGDLPELTSDIMQYFRNDFSTLHSCILVNRLWCRLAIPLLWEDPFSIADEDFDNYIWGEPIYREYHFVGIYLHYLNDDDKSQLNEIKIDNNIIPSIPSNTLFNYPSFIKCLNILSLFLFTVDIWVENIQPVTSSKQNKDLRKFIILSLIKIFIKSQVKLHTLEIEGSCKFYENPELFNSVFELILQNPSFIRNIRNLKIRFNNLDSCLPFLKYLYPICNSISSLYFKSYNNNDNNILVEKSLSQLINSQQNFRKFFLGTQFPFLNGLMNSNCSNTLNTIIFSYVDFKNLVNFKEVFEQLNVLESIHILYCYSLNANFTQQIISITKPFKLKSLFFNRTHEIELFQFQLLLQKSGNYLENIESIPFANEELKQQSFELIIRYCTNIKFLRLTQYNYHNCLTFDLIKNIGQILNYLTITLSNDSERSSILLLNLGQILPFKLEYLRLSLKIYTRDLEIFLKNSKNTFIEKLLISNEMYEESENILPCIKEYIMKERRVKYLAIYDKLFYNYYSKSSDELFSLKDEVNEFKLYNIQVKKFVDLMIDIEDIIETMY</sequence>